<keyword evidence="3 6" id="KW-0812">Transmembrane</keyword>
<evidence type="ECO:0000256" key="6">
    <source>
        <dbReference type="SAM" id="Phobius"/>
    </source>
</evidence>
<dbReference type="SUPFAM" id="SSF54523">
    <property type="entry name" value="Pili subunits"/>
    <property type="match status" value="1"/>
</dbReference>
<dbReference type="AlphaFoldDB" id="A0A382GAW0"/>
<sequence>MRNTKQNGFTLIELIIVMVILGVLAAVAVPKYMDSIRNAEEAGEEAVISNILAGLKQHANNSLYTDGRATWPTNPFDALGEKPAGYSPTDNGLELPPPMDGKADTDGEWTFDLINSKITHQRADNSRWEWPYDKGIQTGDTARVGYLSPDSIRSCVDCNID</sequence>
<dbReference type="PANTHER" id="PTHR30093">
    <property type="entry name" value="GENERAL SECRETION PATHWAY PROTEIN G"/>
    <property type="match status" value="1"/>
</dbReference>
<comment type="subcellular location">
    <subcellularLocation>
        <location evidence="1">Membrane</location>
        <topology evidence="1">Single-pass membrane protein</topology>
    </subcellularLocation>
</comment>
<evidence type="ECO:0000256" key="2">
    <source>
        <dbReference type="ARBA" id="ARBA00022481"/>
    </source>
</evidence>
<reference evidence="7" key="1">
    <citation type="submission" date="2018-05" db="EMBL/GenBank/DDBJ databases">
        <authorList>
            <person name="Lanie J.A."/>
            <person name="Ng W.-L."/>
            <person name="Kazmierczak K.M."/>
            <person name="Andrzejewski T.M."/>
            <person name="Davidsen T.M."/>
            <person name="Wayne K.J."/>
            <person name="Tettelin H."/>
            <person name="Glass J.I."/>
            <person name="Rusch D."/>
            <person name="Podicherti R."/>
            <person name="Tsui H.-C.T."/>
            <person name="Winkler M.E."/>
        </authorList>
    </citation>
    <scope>NUCLEOTIDE SEQUENCE</scope>
</reference>
<dbReference type="Pfam" id="PF07963">
    <property type="entry name" value="N_methyl"/>
    <property type="match status" value="1"/>
</dbReference>
<feature type="transmembrane region" description="Helical" evidence="6">
    <location>
        <begin position="6"/>
        <end position="29"/>
    </location>
</feature>
<protein>
    <recommendedName>
        <fullName evidence="8">Type II secretion system protein GspG C-terminal domain-containing protein</fullName>
    </recommendedName>
</protein>
<dbReference type="NCBIfam" id="TIGR02532">
    <property type="entry name" value="IV_pilin_GFxxxE"/>
    <property type="match status" value="1"/>
</dbReference>
<evidence type="ECO:0000256" key="3">
    <source>
        <dbReference type="ARBA" id="ARBA00022692"/>
    </source>
</evidence>
<accession>A0A382GAW0</accession>
<gene>
    <name evidence="7" type="ORF">METZ01_LOCUS224571</name>
</gene>
<dbReference type="InterPro" id="IPR045584">
    <property type="entry name" value="Pilin-like"/>
</dbReference>
<name>A0A382GAW0_9ZZZZ</name>
<evidence type="ECO:0000313" key="7">
    <source>
        <dbReference type="EMBL" id="SVB71717.1"/>
    </source>
</evidence>
<dbReference type="EMBL" id="UINC01054246">
    <property type="protein sequence ID" value="SVB71717.1"/>
    <property type="molecule type" value="Genomic_DNA"/>
</dbReference>
<dbReference type="Gene3D" id="3.30.700.10">
    <property type="entry name" value="Glycoprotein, Type 4 Pilin"/>
    <property type="match status" value="1"/>
</dbReference>
<organism evidence="7">
    <name type="scientific">marine metagenome</name>
    <dbReference type="NCBI Taxonomy" id="408172"/>
    <lineage>
        <taxon>unclassified sequences</taxon>
        <taxon>metagenomes</taxon>
        <taxon>ecological metagenomes</taxon>
    </lineage>
</organism>
<keyword evidence="5 6" id="KW-0472">Membrane</keyword>
<evidence type="ECO:0000256" key="1">
    <source>
        <dbReference type="ARBA" id="ARBA00004167"/>
    </source>
</evidence>
<evidence type="ECO:0000256" key="5">
    <source>
        <dbReference type="ARBA" id="ARBA00023136"/>
    </source>
</evidence>
<evidence type="ECO:0008006" key="8">
    <source>
        <dbReference type="Google" id="ProtNLM"/>
    </source>
</evidence>
<keyword evidence="4 6" id="KW-1133">Transmembrane helix</keyword>
<evidence type="ECO:0000256" key="4">
    <source>
        <dbReference type="ARBA" id="ARBA00022989"/>
    </source>
</evidence>
<dbReference type="GO" id="GO:0016020">
    <property type="term" value="C:membrane"/>
    <property type="evidence" value="ECO:0007669"/>
    <property type="project" value="UniProtKB-SubCell"/>
</dbReference>
<dbReference type="PANTHER" id="PTHR30093:SF44">
    <property type="entry name" value="TYPE II SECRETION SYSTEM CORE PROTEIN G"/>
    <property type="match status" value="1"/>
</dbReference>
<dbReference type="InterPro" id="IPR012902">
    <property type="entry name" value="N_methyl_site"/>
</dbReference>
<proteinExistence type="predicted"/>
<keyword evidence="2" id="KW-0488">Methylation</keyword>